<sequence>MYIEPASKKLTEAPIDRGLGAALIATSTHHDEENQEQKNEPTPELTTYNIKLGWIQGVLIPCLLNIWGVMLFLRIAWIVAQAGICLTVLIIFLSGLVCVITTLSLSAICTNGLLKGGGVYYIVSRSLGAELGASVGIIFAFANAVAASMNTIGFCESLNDLLKSFDLRIIDNGINDVRIVGTIALFVMCVICAFGMEWETKAQNFLVIIIVVAILNYILGACMGPSNETEIAQGFVGINLKTALSNLAPDFRYSDDQSHDFFSVFAMYFPAVTGVQAGANICGDLKNPAKSIPKGTLLALAISMCSYLAMAVLCGVAALRDASGNVADVAAGAVDRCRPNCEYGLHNNYGIMQLMAQSSAFIYAGCWAATLSTALTNLLSVPRLIQALGVDRIYPGLIFFSKPYGKHGEPYRGYVLTFFVSLIFLVIADLNTIAPLITNFYLASYALINFCTFHAGLIQSISWRPTFRCYNKWLSLCGFLMCVLIMMIISWAMALTTFFIFITLYLLVLYRNPDVNWGSSTDAQRYKDTVGALIQMSHMHENIKMYNPQVLVLAGRPGIRPALLDMGHLITKLGSFMIVADINEQPMSNMERLTRLQAGEDWLQSRKDRGFYVVLDGLPFEKGVQAVIKSSGLGPLRPNVMLIGYMNRWSSCALTSVRTYVRVLQLAFEEQLGVSILRVPETARPVKGLMREADAPALPPHHLPCDLMLTDSDADVPHCAQPEDDAESSQEGLEIVVKETMDSFHPPHSDKTTSLPSLAMRKCGTYKPLTFSSGTIDTPEV</sequence>
<comment type="caution">
    <text evidence="18">The sequence shown here is derived from an EMBL/GenBank/DDBJ whole genome shotgun (WGS) entry which is preliminary data.</text>
</comment>
<evidence type="ECO:0000256" key="11">
    <source>
        <dbReference type="ARBA" id="ARBA00023136"/>
    </source>
</evidence>
<proteinExistence type="inferred from homology"/>
<keyword evidence="6" id="KW-0769">Symport</keyword>
<feature type="domain" description="SLC12A transporter C-terminal" evidence="17">
    <location>
        <begin position="560"/>
        <end position="681"/>
    </location>
</feature>
<feature type="transmembrane region" description="Helical" evidence="15">
    <location>
        <begin position="85"/>
        <end position="113"/>
    </location>
</feature>
<keyword evidence="5 15" id="KW-0812">Transmembrane</keyword>
<protein>
    <submittedName>
        <fullName evidence="18">Uncharacterized protein</fullName>
    </submittedName>
</protein>
<dbReference type="InterPro" id="IPR004842">
    <property type="entry name" value="SLC12A_fam"/>
</dbReference>
<evidence type="ECO:0000313" key="19">
    <source>
        <dbReference type="Proteomes" id="UP001153954"/>
    </source>
</evidence>
<feature type="domain" description="Amino acid permease/ SLC12A" evidence="16">
    <location>
        <begin position="57"/>
        <end position="550"/>
    </location>
</feature>
<evidence type="ECO:0000256" key="6">
    <source>
        <dbReference type="ARBA" id="ARBA00022847"/>
    </source>
</evidence>
<evidence type="ECO:0000256" key="9">
    <source>
        <dbReference type="ARBA" id="ARBA00023053"/>
    </source>
</evidence>
<feature type="transmembrane region" description="Helical" evidence="15">
    <location>
        <begin position="53"/>
        <end position="73"/>
    </location>
</feature>
<dbReference type="Pfam" id="PF00324">
    <property type="entry name" value="AA_permease"/>
    <property type="match status" value="1"/>
</dbReference>
<dbReference type="GO" id="GO:1990573">
    <property type="term" value="P:potassium ion import across plasma membrane"/>
    <property type="evidence" value="ECO:0007669"/>
    <property type="project" value="TreeGrafter"/>
</dbReference>
<evidence type="ECO:0000259" key="16">
    <source>
        <dbReference type="Pfam" id="PF00324"/>
    </source>
</evidence>
<evidence type="ECO:0000256" key="4">
    <source>
        <dbReference type="ARBA" id="ARBA00022538"/>
    </source>
</evidence>
<evidence type="ECO:0000259" key="17">
    <source>
        <dbReference type="Pfam" id="PF03522"/>
    </source>
</evidence>
<dbReference type="InterPro" id="IPR018491">
    <property type="entry name" value="SLC12_C"/>
</dbReference>
<dbReference type="InterPro" id="IPR004841">
    <property type="entry name" value="AA-permease/SLC12A_dom"/>
</dbReference>
<evidence type="ECO:0000256" key="15">
    <source>
        <dbReference type="SAM" id="Phobius"/>
    </source>
</evidence>
<dbReference type="Proteomes" id="UP001153954">
    <property type="component" value="Unassembled WGS sequence"/>
</dbReference>
<evidence type="ECO:0000256" key="14">
    <source>
        <dbReference type="ARBA" id="ARBA00023214"/>
    </source>
</evidence>
<keyword evidence="3" id="KW-0813">Transport</keyword>
<keyword evidence="10" id="KW-0406">Ion transport</keyword>
<comment type="similarity">
    <text evidence="2">Belongs to the SLC12A transporter family.</text>
</comment>
<evidence type="ECO:0000256" key="2">
    <source>
        <dbReference type="ARBA" id="ARBA00010593"/>
    </source>
</evidence>
<dbReference type="GO" id="GO:0006884">
    <property type="term" value="P:cell volume homeostasis"/>
    <property type="evidence" value="ECO:0007669"/>
    <property type="project" value="TreeGrafter"/>
</dbReference>
<dbReference type="GO" id="GO:0055064">
    <property type="term" value="P:chloride ion homeostasis"/>
    <property type="evidence" value="ECO:0007669"/>
    <property type="project" value="TreeGrafter"/>
</dbReference>
<evidence type="ECO:0000256" key="5">
    <source>
        <dbReference type="ARBA" id="ARBA00022692"/>
    </source>
</evidence>
<keyword evidence="19" id="KW-1185">Reference proteome</keyword>
<dbReference type="GO" id="GO:0055075">
    <property type="term" value="P:potassium ion homeostasis"/>
    <property type="evidence" value="ECO:0007669"/>
    <property type="project" value="TreeGrafter"/>
</dbReference>
<keyword evidence="7" id="KW-0630">Potassium</keyword>
<dbReference type="GO" id="GO:0055078">
    <property type="term" value="P:sodium ion homeostasis"/>
    <property type="evidence" value="ECO:0007669"/>
    <property type="project" value="TreeGrafter"/>
</dbReference>
<keyword evidence="4" id="KW-0633">Potassium transport</keyword>
<feature type="transmembrane region" description="Helical" evidence="15">
    <location>
        <begin position="411"/>
        <end position="428"/>
    </location>
</feature>
<keyword evidence="13" id="KW-0739">Sodium transport</keyword>
<keyword evidence="14" id="KW-0868">Chloride</keyword>
<evidence type="ECO:0000256" key="1">
    <source>
        <dbReference type="ARBA" id="ARBA00004141"/>
    </source>
</evidence>
<keyword evidence="9" id="KW-0915">Sodium</keyword>
<evidence type="ECO:0000256" key="3">
    <source>
        <dbReference type="ARBA" id="ARBA00022448"/>
    </source>
</evidence>
<name>A0AAU9TK63_EUPED</name>
<feature type="transmembrane region" description="Helical" evidence="15">
    <location>
        <begin position="440"/>
        <end position="461"/>
    </location>
</feature>
<dbReference type="PRINTS" id="PR01207">
    <property type="entry name" value="NAKCLTRNSPRT"/>
</dbReference>
<evidence type="ECO:0000256" key="7">
    <source>
        <dbReference type="ARBA" id="ARBA00022958"/>
    </source>
</evidence>
<evidence type="ECO:0000256" key="10">
    <source>
        <dbReference type="ARBA" id="ARBA00023065"/>
    </source>
</evidence>
<keyword evidence="12" id="KW-0325">Glycoprotein</keyword>
<dbReference type="PANTHER" id="PTHR11827">
    <property type="entry name" value="SOLUTE CARRIER FAMILY 12, CATION COTRANSPORTERS"/>
    <property type="match status" value="1"/>
</dbReference>
<feature type="transmembrane region" description="Helical" evidence="15">
    <location>
        <begin position="176"/>
        <end position="196"/>
    </location>
</feature>
<evidence type="ECO:0000256" key="8">
    <source>
        <dbReference type="ARBA" id="ARBA00022989"/>
    </source>
</evidence>
<feature type="transmembrane region" description="Helical" evidence="15">
    <location>
        <begin position="296"/>
        <end position="319"/>
    </location>
</feature>
<evidence type="ECO:0000256" key="12">
    <source>
        <dbReference type="ARBA" id="ARBA00023180"/>
    </source>
</evidence>
<dbReference type="AlphaFoldDB" id="A0AAU9TK63"/>
<dbReference type="EMBL" id="CAKOGL010000006">
    <property type="protein sequence ID" value="CAH2087505.1"/>
    <property type="molecule type" value="Genomic_DNA"/>
</dbReference>
<comment type="subcellular location">
    <subcellularLocation>
        <location evidence="1">Membrane</location>
        <topology evidence="1">Multi-pass membrane protein</topology>
    </subcellularLocation>
</comment>
<keyword evidence="8 15" id="KW-1133">Transmembrane helix</keyword>
<keyword evidence="11 15" id="KW-0472">Membrane</keyword>
<organism evidence="18 19">
    <name type="scientific">Euphydryas editha</name>
    <name type="common">Edith's checkerspot</name>
    <dbReference type="NCBI Taxonomy" id="104508"/>
    <lineage>
        <taxon>Eukaryota</taxon>
        <taxon>Metazoa</taxon>
        <taxon>Ecdysozoa</taxon>
        <taxon>Arthropoda</taxon>
        <taxon>Hexapoda</taxon>
        <taxon>Insecta</taxon>
        <taxon>Pterygota</taxon>
        <taxon>Neoptera</taxon>
        <taxon>Endopterygota</taxon>
        <taxon>Lepidoptera</taxon>
        <taxon>Glossata</taxon>
        <taxon>Ditrysia</taxon>
        <taxon>Papilionoidea</taxon>
        <taxon>Nymphalidae</taxon>
        <taxon>Nymphalinae</taxon>
        <taxon>Euphydryas</taxon>
    </lineage>
</organism>
<dbReference type="GO" id="GO:0016020">
    <property type="term" value="C:membrane"/>
    <property type="evidence" value="ECO:0007669"/>
    <property type="project" value="UniProtKB-SubCell"/>
</dbReference>
<reference evidence="18" key="1">
    <citation type="submission" date="2022-03" db="EMBL/GenBank/DDBJ databases">
        <authorList>
            <person name="Tunstrom K."/>
        </authorList>
    </citation>
    <scope>NUCLEOTIDE SEQUENCE</scope>
</reference>
<dbReference type="Gene3D" id="1.20.1740.10">
    <property type="entry name" value="Amino acid/polyamine transporter I"/>
    <property type="match status" value="1"/>
</dbReference>
<dbReference type="Pfam" id="PF03522">
    <property type="entry name" value="SLC12"/>
    <property type="match status" value="1"/>
</dbReference>
<accession>A0AAU9TK63</accession>
<feature type="transmembrane region" description="Helical" evidence="15">
    <location>
        <begin position="202"/>
        <end position="219"/>
    </location>
</feature>
<feature type="transmembrane region" description="Helical" evidence="15">
    <location>
        <begin position="473"/>
        <end position="506"/>
    </location>
</feature>
<evidence type="ECO:0000256" key="13">
    <source>
        <dbReference type="ARBA" id="ARBA00023201"/>
    </source>
</evidence>
<dbReference type="InterPro" id="IPR002443">
    <property type="entry name" value="SLC12A1/SLC12A2"/>
</dbReference>
<dbReference type="GO" id="GO:0008511">
    <property type="term" value="F:sodium:potassium:chloride symporter activity"/>
    <property type="evidence" value="ECO:0007669"/>
    <property type="project" value="TreeGrafter"/>
</dbReference>
<gene>
    <name evidence="18" type="ORF">EEDITHA_LOCUS3759</name>
</gene>
<dbReference type="FunFam" id="1.20.1740.10:FF:000022">
    <property type="entry name" value="Bumetanide-sensitive na-k-cl cotransport protein"/>
    <property type="match status" value="1"/>
</dbReference>
<feature type="transmembrane region" description="Helical" evidence="15">
    <location>
        <begin position="360"/>
        <end position="379"/>
    </location>
</feature>
<feature type="transmembrane region" description="Helical" evidence="15">
    <location>
        <begin position="133"/>
        <end position="155"/>
    </location>
</feature>
<evidence type="ECO:0000313" key="18">
    <source>
        <dbReference type="EMBL" id="CAH2087505.1"/>
    </source>
</evidence>
<dbReference type="PANTHER" id="PTHR11827:SF48">
    <property type="entry name" value="GH09711P"/>
    <property type="match status" value="1"/>
</dbReference>